<name>A0A6J4H861_9ACTN</name>
<sequence length="310" mass="34604">MMTQEEYMNVKALKAAGWTITQIAKHLSYHPATFWGWLKAGGPPPKRSVPVEELVIDEYWRACIAALLAHNDELQATSIMRVIGAEGFDGSYQSLTRHLREVRGPRQRSASVVTVPIETAPGEEFQFDWSDCNHWARRWGLGTRASLLRRRAVLEPGQVLVVQLLHRALPHLRGPDPVLRGRRRRGGGGAHRPHGLPGSLPGQSVHLASAGAGVRPPLRLRPQGLRHRRRRSQWQDRAALPRPQGRLPARDGPRPARRHRRAEPTGGAVAGHLRPRRGPPQHRRRPRCPPALRDTAARPAAAAALRHRPP</sequence>
<accession>A0A6J4H861</accession>
<feature type="region of interest" description="Disordered" evidence="1">
    <location>
        <begin position="172"/>
        <end position="310"/>
    </location>
</feature>
<reference evidence="2" key="1">
    <citation type="submission" date="2020-02" db="EMBL/GenBank/DDBJ databases">
        <authorList>
            <person name="Meier V. D."/>
        </authorList>
    </citation>
    <scope>NUCLEOTIDE SEQUENCE</scope>
    <source>
        <strain evidence="2">AVDCRST_MAG10</strain>
    </source>
</reference>
<dbReference type="EMBL" id="CADCTB010000029">
    <property type="protein sequence ID" value="CAA9216987.1"/>
    <property type="molecule type" value="Genomic_DNA"/>
</dbReference>
<organism evidence="2">
    <name type="scientific">uncultured Acidimicrobiales bacterium</name>
    <dbReference type="NCBI Taxonomy" id="310071"/>
    <lineage>
        <taxon>Bacteria</taxon>
        <taxon>Bacillati</taxon>
        <taxon>Actinomycetota</taxon>
        <taxon>Acidimicrobiia</taxon>
        <taxon>Acidimicrobiales</taxon>
        <taxon>environmental samples</taxon>
    </lineage>
</organism>
<feature type="compositionally biased region" description="Basic residues" evidence="1">
    <location>
        <begin position="273"/>
        <end position="287"/>
    </location>
</feature>
<protein>
    <submittedName>
        <fullName evidence="2">Uncharacterized protein</fullName>
    </submittedName>
</protein>
<gene>
    <name evidence="2" type="ORF">AVDCRST_MAG10-446</name>
</gene>
<feature type="compositionally biased region" description="Basic residues" evidence="1">
    <location>
        <begin position="180"/>
        <end position="194"/>
    </location>
</feature>
<dbReference type="AlphaFoldDB" id="A0A6J4H861"/>
<feature type="compositionally biased region" description="Low complexity" evidence="1">
    <location>
        <begin position="290"/>
        <end position="304"/>
    </location>
</feature>
<proteinExistence type="predicted"/>
<evidence type="ECO:0000256" key="1">
    <source>
        <dbReference type="SAM" id="MobiDB-lite"/>
    </source>
</evidence>
<evidence type="ECO:0000313" key="2">
    <source>
        <dbReference type="EMBL" id="CAA9216987.1"/>
    </source>
</evidence>